<dbReference type="PANTHER" id="PTHR38248:SF2">
    <property type="entry name" value="FUNK1 11"/>
    <property type="match status" value="1"/>
</dbReference>
<feature type="region of interest" description="Disordered" evidence="1">
    <location>
        <begin position="310"/>
        <end position="335"/>
    </location>
</feature>
<reference evidence="3 4" key="1">
    <citation type="submission" date="2016-03" db="EMBL/GenBank/DDBJ databases">
        <title>Whole genome sequencing of Grifola frondosa 9006-11.</title>
        <authorList>
            <person name="Min B."/>
            <person name="Park H."/>
            <person name="Kim J.-G."/>
            <person name="Cho H."/>
            <person name="Oh Y.-L."/>
            <person name="Kong W.-S."/>
            <person name="Choi I.-G."/>
        </authorList>
    </citation>
    <scope>NUCLEOTIDE SEQUENCE [LARGE SCALE GENOMIC DNA]</scope>
    <source>
        <strain evidence="3 4">9006-11</strain>
    </source>
</reference>
<dbReference type="OrthoDB" id="2758239at2759"/>
<feature type="domain" description="Fungal-type protein kinase" evidence="2">
    <location>
        <begin position="9"/>
        <end position="110"/>
    </location>
</feature>
<protein>
    <recommendedName>
        <fullName evidence="2">Fungal-type protein kinase domain-containing protein</fullName>
    </recommendedName>
</protein>
<dbReference type="Gene3D" id="1.10.510.10">
    <property type="entry name" value="Transferase(Phosphotransferase) domain 1"/>
    <property type="match status" value="1"/>
</dbReference>
<sequence>MDCNGLGTSELLHASFDVYKAMLDALEKGHRLHRDVSLNNIILVKDAQSGVRRGYLTDWELSCPDGARTPRRYERTATWQFMSARVISEEFTQQHHIQDDMESLLYVVLYCSLRWLPHNKQESALVRLLHVLFDRYDEIDEKGNTRGGDAKLQNSTSRKFTKKVRFTSKPLQKWFDKVMDLQHPTSMWLPENEYAPSWTDPRILADYWSRFLHTYTLDCHDRVSRILSHAPRDTQVSPHAATQQSRPTIGSLHFSALGLKRTRPFEGTGKDEGPKPRTTKAIGRAKYRGKVVQRTGRPKAAFKALGQQTAVLESRQSVTKRDATIRDRKRPRRQY</sequence>
<dbReference type="Proteomes" id="UP000092993">
    <property type="component" value="Unassembled WGS sequence"/>
</dbReference>
<evidence type="ECO:0000256" key="1">
    <source>
        <dbReference type="SAM" id="MobiDB-lite"/>
    </source>
</evidence>
<proteinExistence type="predicted"/>
<dbReference type="STRING" id="5627.A0A1C7M4M7"/>
<evidence type="ECO:0000313" key="4">
    <source>
        <dbReference type="Proteomes" id="UP000092993"/>
    </source>
</evidence>
<evidence type="ECO:0000259" key="2">
    <source>
        <dbReference type="Pfam" id="PF17667"/>
    </source>
</evidence>
<dbReference type="InterPro" id="IPR040976">
    <property type="entry name" value="Pkinase_fungal"/>
</dbReference>
<accession>A0A1C7M4M7</accession>
<dbReference type="AlphaFoldDB" id="A0A1C7M4M7"/>
<comment type="caution">
    <text evidence="3">The sequence shown here is derived from an EMBL/GenBank/DDBJ whole genome shotgun (WGS) entry which is preliminary data.</text>
</comment>
<evidence type="ECO:0000313" key="3">
    <source>
        <dbReference type="EMBL" id="OBZ71870.1"/>
    </source>
</evidence>
<dbReference type="EMBL" id="LUGG01000010">
    <property type="protein sequence ID" value="OBZ71870.1"/>
    <property type="molecule type" value="Genomic_DNA"/>
</dbReference>
<gene>
    <name evidence="3" type="ORF">A0H81_08087</name>
</gene>
<organism evidence="3 4">
    <name type="scientific">Grifola frondosa</name>
    <name type="common">Maitake</name>
    <name type="synonym">Polyporus frondosus</name>
    <dbReference type="NCBI Taxonomy" id="5627"/>
    <lineage>
        <taxon>Eukaryota</taxon>
        <taxon>Fungi</taxon>
        <taxon>Dikarya</taxon>
        <taxon>Basidiomycota</taxon>
        <taxon>Agaricomycotina</taxon>
        <taxon>Agaricomycetes</taxon>
        <taxon>Polyporales</taxon>
        <taxon>Grifolaceae</taxon>
        <taxon>Grifola</taxon>
    </lineage>
</organism>
<name>A0A1C7M4M7_GRIFR</name>
<dbReference type="PANTHER" id="PTHR38248">
    <property type="entry name" value="FUNK1 6"/>
    <property type="match status" value="1"/>
</dbReference>
<dbReference type="InterPro" id="IPR011009">
    <property type="entry name" value="Kinase-like_dom_sf"/>
</dbReference>
<keyword evidence="4" id="KW-1185">Reference proteome</keyword>
<dbReference type="SUPFAM" id="SSF56112">
    <property type="entry name" value="Protein kinase-like (PK-like)"/>
    <property type="match status" value="1"/>
</dbReference>
<dbReference type="Pfam" id="PF17667">
    <property type="entry name" value="Pkinase_fungal"/>
    <property type="match status" value="1"/>
</dbReference>